<evidence type="ECO:0000313" key="9">
    <source>
        <dbReference type="EnsemblPlants" id="Ma02_p06950.1"/>
    </source>
</evidence>
<evidence type="ECO:0000313" key="8">
    <source>
        <dbReference type="EMBL" id="CAG1861317.1"/>
    </source>
</evidence>
<dbReference type="GO" id="GO:0005524">
    <property type="term" value="F:ATP binding"/>
    <property type="evidence" value="ECO:0007669"/>
    <property type="project" value="InterPro"/>
</dbReference>
<dbReference type="PANTHER" id="PTHR43572">
    <property type="entry name" value="CHAPERONE PROTEIN CLPD, CHLOROPLASTIC"/>
    <property type="match status" value="1"/>
</dbReference>
<dbReference type="Pfam" id="PF23569">
    <property type="entry name" value="NBD_SMAX1"/>
    <property type="match status" value="1"/>
</dbReference>
<dbReference type="Proteomes" id="UP000012960">
    <property type="component" value="Unplaced"/>
</dbReference>
<dbReference type="AlphaFoldDB" id="A0A804I019"/>
<dbReference type="InterPro" id="IPR003959">
    <property type="entry name" value="ATPase_AAA_core"/>
</dbReference>
<dbReference type="InterPro" id="IPR004176">
    <property type="entry name" value="Clp_R_N"/>
</dbReference>
<feature type="domain" description="Clp R" evidence="7">
    <location>
        <begin position="8"/>
        <end position="178"/>
    </location>
</feature>
<comment type="similarity">
    <text evidence="1">Belongs to the ClpA/ClpB family.</text>
</comment>
<dbReference type="InterPro" id="IPR051650">
    <property type="entry name" value="SL_signaling_regulator"/>
</dbReference>
<sequence>MRGGLSAILQTLTPEAASVLTRSVEEAARRKHGQTTPLHVAATLVAASSGLLRRACVSSLSDTVHPLRCRALDLCFSVALDRLPCSSSSSGGGGGSGADSTAEPPMSNALKAALKRAQAHQRRGCPEQQQTPLLAVKVKLAQLVISILDDPSVSRVMREASFSSTAVKAVVEQSLSSSSSSSSTTAPASTFTSPASPAIFASSLGGGLSHNLSIHASPARNLYMNPRFYQHRHSSGATAGGGLEEPRREEVKRVMDILLRSEKRNPVLVGDSHPDAVMKEVLQKIESGDAPPPLQTAQVVSFAKQLATAAVASDLSWIPAWIRELGASIESEMSRGHGVVLDLGDLSWLVESPGGASIASAGSQTRQIVCEVGRVVVAEMGKLVKRFEDHGRLWLVGTATSVTYLRCQVYYPAMENDWDLQVLPIASRPRTFPKLGVIGNLSSSAAVAITRSQPPDGADSSGKILCSVCMESYKHQLARLVTEEIKKSPSKVEDNKALPKWLQLAKLSDGGGTKPSTSLLQAKEEEQELMGKQSTEELLKKWQDTCSRLHPSFSHTVLLGSPQPDSDLTLFRNLVHRRKIMLNASSEQPCSLPRSPVKTDLVLGNSRASNALLEKTHAERVKDFTECTQDGFSIQQRAKVTGISEKDAFKRLLKGLTEKVGWQQEAASAIATALMHSKPENWKRPGGGAKGDTWLLLIGPDKVGKRTMATALSETLFGTAPTIVRFGGTSTCSNGDDGESNMVSRGRTPMDRVSEAVRRNPFSVVVLEDIDQADGVVQGGIKRAMERGRLLDSYGREVSLGSVIFVLTSSWLPEELKSRHESLILLEEKILHSVGHGWQLELSAEKNPGKRCADWLGNGDQPTKLRKQSSCGVGLSLDLNLAVAMEDAAGEGSWNSSDLTTEHEHENGRLAVKCSTSSSASQWMELVENTIMFNPVDFSPLRRTVSDSISTKFATVMGDGCSIKVDEDAVDRIVAGVWLAGAAFDEWSERVLIPNLRQLKCNLQADDGVVVVRLSVVKGGPAKSPGDREWLPTSVAIAVDGLWTT</sequence>
<dbReference type="GO" id="GO:0044183">
    <property type="term" value="F:protein folding chaperone"/>
    <property type="evidence" value="ECO:0000318"/>
    <property type="project" value="GO_Central"/>
</dbReference>
<dbReference type="Pfam" id="PF26587">
    <property type="entry name" value="AAA_lid_SMAX1"/>
    <property type="match status" value="1"/>
</dbReference>
<name>A0A804I019_MUSAM</name>
<evidence type="ECO:0000256" key="3">
    <source>
        <dbReference type="ARBA" id="ARBA00023015"/>
    </source>
</evidence>
<feature type="region of interest" description="Disordered" evidence="6">
    <location>
        <begin position="173"/>
        <end position="192"/>
    </location>
</feature>
<dbReference type="EnsemblPlants" id="Ma02_t06950.1">
    <property type="protein sequence ID" value="Ma02_p06950.1"/>
    <property type="gene ID" value="Ma02_g06950"/>
</dbReference>
<gene>
    <name evidence="8" type="ORF">GSMUA_62110.1</name>
</gene>
<evidence type="ECO:0000256" key="1">
    <source>
        <dbReference type="ARBA" id="ARBA00008675"/>
    </source>
</evidence>
<evidence type="ECO:0000256" key="4">
    <source>
        <dbReference type="ARBA" id="ARBA00023163"/>
    </source>
</evidence>
<dbReference type="SUPFAM" id="SSF52540">
    <property type="entry name" value="P-loop containing nucleoside triphosphate hydrolases"/>
    <property type="match status" value="1"/>
</dbReference>
<dbReference type="Gramene" id="Ma02_t06950.1">
    <property type="protein sequence ID" value="Ma02_p06950.1"/>
    <property type="gene ID" value="Ma02_g06950"/>
</dbReference>
<dbReference type="PANTHER" id="PTHR43572:SF13">
    <property type="entry name" value="PROTEIN SUPPRESSOR OF MAX2 1"/>
    <property type="match status" value="1"/>
</dbReference>
<dbReference type="InterPro" id="IPR058954">
    <property type="entry name" value="AAA_lid_SMAX1"/>
</dbReference>
<dbReference type="Gene3D" id="1.10.1780.10">
    <property type="entry name" value="Clp, N-terminal domain"/>
    <property type="match status" value="1"/>
</dbReference>
<dbReference type="EMBL" id="HG996467">
    <property type="protein sequence ID" value="CAG1861317.1"/>
    <property type="molecule type" value="Genomic_DNA"/>
</dbReference>
<evidence type="ECO:0000313" key="10">
    <source>
        <dbReference type="Proteomes" id="UP000012960"/>
    </source>
</evidence>
<evidence type="ECO:0000256" key="6">
    <source>
        <dbReference type="SAM" id="MobiDB-lite"/>
    </source>
</evidence>
<keyword evidence="2 5" id="KW-0677">Repeat</keyword>
<dbReference type="InterPro" id="IPR058680">
    <property type="entry name" value="NBD_SMAX1-like"/>
</dbReference>
<dbReference type="Pfam" id="PF07724">
    <property type="entry name" value="AAA_2"/>
    <property type="match status" value="1"/>
</dbReference>
<dbReference type="Gene3D" id="3.40.50.300">
    <property type="entry name" value="P-loop containing nucleotide triphosphate hydrolases"/>
    <property type="match status" value="2"/>
</dbReference>
<organism evidence="9 10">
    <name type="scientific">Musa acuminata subsp. malaccensis</name>
    <name type="common">Wild banana</name>
    <name type="synonym">Musa malaccensis</name>
    <dbReference type="NCBI Taxonomy" id="214687"/>
    <lineage>
        <taxon>Eukaryota</taxon>
        <taxon>Viridiplantae</taxon>
        <taxon>Streptophyta</taxon>
        <taxon>Embryophyta</taxon>
        <taxon>Tracheophyta</taxon>
        <taxon>Spermatophyta</taxon>
        <taxon>Magnoliopsida</taxon>
        <taxon>Liliopsida</taxon>
        <taxon>Zingiberales</taxon>
        <taxon>Musaceae</taxon>
        <taxon>Musa</taxon>
    </lineage>
</organism>
<dbReference type="GO" id="GO:0005634">
    <property type="term" value="C:nucleus"/>
    <property type="evidence" value="ECO:0000318"/>
    <property type="project" value="GO_Central"/>
</dbReference>
<accession>A0A804I019</accession>
<feature type="compositionally biased region" description="Low complexity" evidence="6">
    <location>
        <begin position="174"/>
        <end position="192"/>
    </location>
</feature>
<keyword evidence="10" id="KW-1185">Reference proteome</keyword>
<dbReference type="InterPro" id="IPR027417">
    <property type="entry name" value="P-loop_NTPase"/>
</dbReference>
<feature type="region of interest" description="Disordered" evidence="6">
    <location>
        <begin position="728"/>
        <end position="751"/>
    </location>
</feature>
<dbReference type="CDD" id="cd19499">
    <property type="entry name" value="RecA-like_ClpB_Hsp104-like"/>
    <property type="match status" value="1"/>
</dbReference>
<evidence type="ECO:0000259" key="7">
    <source>
        <dbReference type="PROSITE" id="PS51903"/>
    </source>
</evidence>
<dbReference type="PROSITE" id="PS51903">
    <property type="entry name" value="CLP_R"/>
    <property type="match status" value="1"/>
</dbReference>
<evidence type="ECO:0000256" key="2">
    <source>
        <dbReference type="ARBA" id="ARBA00022737"/>
    </source>
</evidence>
<dbReference type="OMA" id="SKMGCCS"/>
<dbReference type="FunCoup" id="A0A804I019">
    <property type="interactions" value="2838"/>
</dbReference>
<evidence type="ECO:0000256" key="5">
    <source>
        <dbReference type="PROSITE-ProRule" id="PRU01251"/>
    </source>
</evidence>
<dbReference type="InParanoid" id="A0A804I019"/>
<keyword evidence="4" id="KW-0804">Transcription</keyword>
<reference evidence="8" key="1">
    <citation type="submission" date="2021-03" db="EMBL/GenBank/DDBJ databases">
        <authorList>
            <consortium name="Genoscope - CEA"/>
            <person name="William W."/>
        </authorList>
    </citation>
    <scope>NUCLEOTIDE SEQUENCE</scope>
    <source>
        <strain evidence="8">Doubled-haploid Pahang</strain>
    </source>
</reference>
<dbReference type="OrthoDB" id="1929681at2759"/>
<dbReference type="GO" id="GO:0016887">
    <property type="term" value="F:ATP hydrolysis activity"/>
    <property type="evidence" value="ECO:0007669"/>
    <property type="project" value="InterPro"/>
</dbReference>
<dbReference type="InterPro" id="IPR036628">
    <property type="entry name" value="Clp_N_dom_sf"/>
</dbReference>
<keyword evidence="3" id="KW-0805">Transcription regulation</keyword>
<proteinExistence type="inferred from homology"/>
<reference evidence="9" key="2">
    <citation type="submission" date="2021-05" db="UniProtKB">
        <authorList>
            <consortium name="EnsemblPlants"/>
        </authorList>
    </citation>
    <scope>IDENTIFICATION</scope>
    <source>
        <strain evidence="9">subsp. malaccensis</strain>
    </source>
</reference>
<protein>
    <submittedName>
        <fullName evidence="8">(wild Malaysian banana) hypothetical protein</fullName>
    </submittedName>
</protein>